<accession>A0AAJ2RSF9</accession>
<feature type="chain" id="PRO_5042582932" evidence="1">
    <location>
        <begin position="34"/>
        <end position="192"/>
    </location>
</feature>
<protein>
    <submittedName>
        <fullName evidence="3">CAP domain-containing protein</fullName>
    </submittedName>
</protein>
<feature type="domain" description="SCP" evidence="2">
    <location>
        <begin position="61"/>
        <end position="187"/>
    </location>
</feature>
<dbReference type="AlphaFoldDB" id="A0AAJ2RSF9"/>
<organism evidence="3 4">
    <name type="scientific">Vreelandella alkaliphila</name>
    <dbReference type="NCBI Taxonomy" id="272774"/>
    <lineage>
        <taxon>Bacteria</taxon>
        <taxon>Pseudomonadati</taxon>
        <taxon>Pseudomonadota</taxon>
        <taxon>Gammaproteobacteria</taxon>
        <taxon>Oceanospirillales</taxon>
        <taxon>Halomonadaceae</taxon>
        <taxon>Vreelandella</taxon>
    </lineage>
</organism>
<gene>
    <name evidence="3" type="ORF">SIL78_03430</name>
</gene>
<reference evidence="3" key="1">
    <citation type="submission" date="2023-11" db="EMBL/GenBank/DDBJ databases">
        <title>MicrobeMod: A computational toolkit for identifying prokaryotic methylation and restriction-modification with nanopore sequencing.</title>
        <authorList>
            <person name="Crits-Christoph A."/>
            <person name="Kang S.C."/>
            <person name="Lee H."/>
            <person name="Ostrov N."/>
        </authorList>
    </citation>
    <scope>NUCLEOTIDE SEQUENCE</scope>
    <source>
        <strain evidence="3">ATCC BAA-953</strain>
    </source>
</reference>
<dbReference type="InterPro" id="IPR014044">
    <property type="entry name" value="CAP_dom"/>
</dbReference>
<dbReference type="SUPFAM" id="SSF55797">
    <property type="entry name" value="PR-1-like"/>
    <property type="match status" value="1"/>
</dbReference>
<dbReference type="PANTHER" id="PTHR31157">
    <property type="entry name" value="SCP DOMAIN-CONTAINING PROTEIN"/>
    <property type="match status" value="1"/>
</dbReference>
<dbReference type="Proteomes" id="UP001276761">
    <property type="component" value="Unassembled WGS sequence"/>
</dbReference>
<comment type="caution">
    <text evidence="3">The sequence shown here is derived from an EMBL/GenBank/DDBJ whole genome shotgun (WGS) entry which is preliminary data.</text>
</comment>
<evidence type="ECO:0000259" key="2">
    <source>
        <dbReference type="Pfam" id="PF00188"/>
    </source>
</evidence>
<dbReference type="InterPro" id="IPR035940">
    <property type="entry name" value="CAP_sf"/>
</dbReference>
<sequence length="192" mass="20625">MNNVTANSNLKRPTHWALFSAIALMLIGSGTQAVGDSHGDSPYSDSTNSACGLTEQKQEMLRLVNEARNNARQCGDQAFPAASPLTWSCQLEAAAEMHASDMANNDYVSHTDANGAGIEQRANQHGYTWQALGENIAAGHASAAAVINGWLESPGHCRNMMNGTFTEMGMAKASNADSRYTTFWTQMLGKPR</sequence>
<feature type="signal peptide" evidence="1">
    <location>
        <begin position="1"/>
        <end position="33"/>
    </location>
</feature>
<dbReference type="Pfam" id="PF00188">
    <property type="entry name" value="CAP"/>
    <property type="match status" value="1"/>
</dbReference>
<dbReference type="CDD" id="cd05379">
    <property type="entry name" value="CAP_bacterial"/>
    <property type="match status" value="1"/>
</dbReference>
<keyword evidence="1" id="KW-0732">Signal</keyword>
<dbReference type="PANTHER" id="PTHR31157:SF1">
    <property type="entry name" value="SCP DOMAIN-CONTAINING PROTEIN"/>
    <property type="match status" value="1"/>
</dbReference>
<name>A0AAJ2RSF9_9GAMM</name>
<dbReference type="RefSeq" id="WP_198349168.1">
    <property type="nucleotide sequence ID" value="NZ_JABASV010000004.1"/>
</dbReference>
<dbReference type="EMBL" id="JAWXXT010000001">
    <property type="protein sequence ID" value="MDX5976611.1"/>
    <property type="molecule type" value="Genomic_DNA"/>
</dbReference>
<dbReference type="Gene3D" id="3.40.33.10">
    <property type="entry name" value="CAP"/>
    <property type="match status" value="1"/>
</dbReference>
<proteinExistence type="predicted"/>
<evidence type="ECO:0000256" key="1">
    <source>
        <dbReference type="SAM" id="SignalP"/>
    </source>
</evidence>
<evidence type="ECO:0000313" key="4">
    <source>
        <dbReference type="Proteomes" id="UP001276761"/>
    </source>
</evidence>
<dbReference type="GeneID" id="303164521"/>
<evidence type="ECO:0000313" key="3">
    <source>
        <dbReference type="EMBL" id="MDX5976611.1"/>
    </source>
</evidence>